<dbReference type="AlphaFoldDB" id="M7NAN7"/>
<evidence type="ECO:0000313" key="2">
    <source>
        <dbReference type="Proteomes" id="UP000011910"/>
    </source>
</evidence>
<name>M7NAN7_9BACT</name>
<keyword evidence="2" id="KW-1185">Reference proteome</keyword>
<reference evidence="1 2" key="1">
    <citation type="journal article" date="2013" name="Genome Announc.">
        <title>Draft Genome Sequence of Cesiribacter andamanensis Strain AMV16T, Isolated from a Soil Sample from a Mud Volcano in the Andaman Islands, India.</title>
        <authorList>
            <person name="Shivaji S."/>
            <person name="Ara S."/>
            <person name="Begum Z."/>
            <person name="Srinivas T.N."/>
            <person name="Singh A."/>
            <person name="Kumar Pinnaka A."/>
        </authorList>
    </citation>
    <scope>NUCLEOTIDE SEQUENCE [LARGE SCALE GENOMIC DNA]</scope>
    <source>
        <strain evidence="1 2">AMV16</strain>
    </source>
</reference>
<gene>
    <name evidence="1" type="ORF">ADICEAN_00475</name>
</gene>
<dbReference type="Proteomes" id="UP000011910">
    <property type="component" value="Unassembled WGS sequence"/>
</dbReference>
<accession>M7NAN7</accession>
<sequence>MLDVAKGGGKLLLPAAEVRKHLLALLVYGIQVGVLCQLPELVYHNGIVRIVAQAQKLFGE</sequence>
<organism evidence="1 2">
    <name type="scientific">Cesiribacter andamanensis AMV16</name>
    <dbReference type="NCBI Taxonomy" id="1279009"/>
    <lineage>
        <taxon>Bacteria</taxon>
        <taxon>Pseudomonadati</taxon>
        <taxon>Bacteroidota</taxon>
        <taxon>Cytophagia</taxon>
        <taxon>Cytophagales</taxon>
        <taxon>Cesiribacteraceae</taxon>
        <taxon>Cesiribacter</taxon>
    </lineage>
</organism>
<comment type="caution">
    <text evidence="1">The sequence shown here is derived from an EMBL/GenBank/DDBJ whole genome shotgun (WGS) entry which is preliminary data.</text>
</comment>
<dbReference type="EMBL" id="AODQ01000007">
    <property type="protein sequence ID" value="EMR04312.1"/>
    <property type="molecule type" value="Genomic_DNA"/>
</dbReference>
<protein>
    <submittedName>
        <fullName evidence="1">Uncharacterized protein</fullName>
    </submittedName>
</protein>
<proteinExistence type="predicted"/>
<evidence type="ECO:0000313" key="1">
    <source>
        <dbReference type="EMBL" id="EMR04312.1"/>
    </source>
</evidence>